<dbReference type="PRINTS" id="PR00147">
    <property type="entry name" value="DNAPHOTLYASE"/>
</dbReference>
<comment type="cofactor">
    <cofactor evidence="1">
        <name>FAD</name>
        <dbReference type="ChEBI" id="CHEBI:57692"/>
    </cofactor>
</comment>
<gene>
    <name evidence="6" type="ORF">ACFFNY_22420</name>
</gene>
<dbReference type="PANTHER" id="PTHR11455">
    <property type="entry name" value="CRYPTOCHROME"/>
    <property type="match status" value="1"/>
</dbReference>
<comment type="similarity">
    <text evidence="4">Belongs to the DNA photolyase family.</text>
</comment>
<name>A0ABV5W178_9BACL</name>
<comment type="caution">
    <text evidence="6">The sequence shown here is derived from an EMBL/GenBank/DDBJ whole genome shotgun (WGS) entry which is preliminary data.</text>
</comment>
<protein>
    <submittedName>
        <fullName evidence="6">Cryptochrome/photolyase family protein</fullName>
        <ecNumber evidence="6">4.1.99.3</ecNumber>
    </submittedName>
</protein>
<evidence type="ECO:0000313" key="7">
    <source>
        <dbReference type="Proteomes" id="UP001589619"/>
    </source>
</evidence>
<evidence type="ECO:0000256" key="1">
    <source>
        <dbReference type="ARBA" id="ARBA00001974"/>
    </source>
</evidence>
<dbReference type="InterPro" id="IPR005101">
    <property type="entry name" value="Cryptochr/Photolyase_FAD-bd"/>
</dbReference>
<keyword evidence="3 4" id="KW-0274">FAD</keyword>
<accession>A0ABV5W178</accession>
<keyword evidence="2 4" id="KW-0285">Flavoprotein</keyword>
<sequence length="463" mass="53296">MIVFVHRKDLRIADMPAFTYISRKGSKSLHLFVLDPVILSERRTEAASGRHFMAMLARLQELYRREGAKLNVVYGAPEEIIPQAALLHEACEVVVHRDDTPYARQRDGKLEKTLWRLGIPLTVLSDQPLAEPDEFHRYAGRQTPYKVFTPYYRKWSEFVRDTFQPPSAVSLRQLTTASLHESLADAYRSPFRIEPLPNEESMTEPERALGAFVGSKLSDYADRRDWYATDATSGLSAYINTGAISIRTVYESMLEGETYEAWRRQLAWRDFYLYQSALDPLFFRYERHFDLSILSDRHVDAWSRAETGIPIIDAAMTQLNETGRMPNRLRMVTAMFLTKNLLAPFPFGESLFRHRLADADNVLNRGGWLWSASLGFDAAPYFRIMNPESQSRQWDPAGEYIRRWLPQLRAFSDRDIHRPLPHAIVDLKASRARAIDVYKQILSSAGAMQREVDEKEPEPGSAL</sequence>
<dbReference type="PROSITE" id="PS51645">
    <property type="entry name" value="PHR_CRY_ALPHA_BETA"/>
    <property type="match status" value="1"/>
</dbReference>
<dbReference type="InterPro" id="IPR006050">
    <property type="entry name" value="DNA_photolyase_N"/>
</dbReference>
<keyword evidence="7" id="KW-1185">Reference proteome</keyword>
<evidence type="ECO:0000256" key="4">
    <source>
        <dbReference type="RuleBase" id="RU004182"/>
    </source>
</evidence>
<dbReference type="Gene3D" id="1.25.40.80">
    <property type="match status" value="1"/>
</dbReference>
<evidence type="ECO:0000313" key="6">
    <source>
        <dbReference type="EMBL" id="MFB9754335.1"/>
    </source>
</evidence>
<dbReference type="Gene3D" id="3.40.50.620">
    <property type="entry name" value="HUPs"/>
    <property type="match status" value="1"/>
</dbReference>
<proteinExistence type="inferred from homology"/>
<dbReference type="Pfam" id="PF03441">
    <property type="entry name" value="FAD_binding_7"/>
    <property type="match status" value="1"/>
</dbReference>
<evidence type="ECO:0000256" key="3">
    <source>
        <dbReference type="ARBA" id="ARBA00022827"/>
    </source>
</evidence>
<dbReference type="EMBL" id="JBHMAG010000014">
    <property type="protein sequence ID" value="MFB9754335.1"/>
    <property type="molecule type" value="Genomic_DNA"/>
</dbReference>
<reference evidence="6 7" key="1">
    <citation type="submission" date="2024-09" db="EMBL/GenBank/DDBJ databases">
        <authorList>
            <person name="Sun Q."/>
            <person name="Mori K."/>
        </authorList>
    </citation>
    <scope>NUCLEOTIDE SEQUENCE [LARGE SCALE GENOMIC DNA]</scope>
    <source>
        <strain evidence="6 7">JCM 12520</strain>
    </source>
</reference>
<organism evidence="6 7">
    <name type="scientific">Paenibacillus hodogayensis</name>
    <dbReference type="NCBI Taxonomy" id="279208"/>
    <lineage>
        <taxon>Bacteria</taxon>
        <taxon>Bacillati</taxon>
        <taxon>Bacillota</taxon>
        <taxon>Bacilli</taxon>
        <taxon>Bacillales</taxon>
        <taxon>Paenibacillaceae</taxon>
        <taxon>Paenibacillus</taxon>
    </lineage>
</organism>
<feature type="domain" description="Photolyase/cryptochrome alpha/beta" evidence="5">
    <location>
        <begin position="1"/>
        <end position="129"/>
    </location>
</feature>
<dbReference type="InterPro" id="IPR036134">
    <property type="entry name" value="Crypto/Photolyase_FAD-like_sf"/>
</dbReference>
<keyword evidence="4" id="KW-0157">Chromophore</keyword>
<dbReference type="Pfam" id="PF00875">
    <property type="entry name" value="DNA_photolyase"/>
    <property type="match status" value="1"/>
</dbReference>
<dbReference type="SUPFAM" id="SSF52425">
    <property type="entry name" value="Cryptochrome/photolyase, N-terminal domain"/>
    <property type="match status" value="1"/>
</dbReference>
<dbReference type="Gene3D" id="1.10.579.10">
    <property type="entry name" value="DNA Cyclobutane Dipyrimidine Photolyase, subunit A, domain 3"/>
    <property type="match status" value="1"/>
</dbReference>
<evidence type="ECO:0000259" key="5">
    <source>
        <dbReference type="PROSITE" id="PS51645"/>
    </source>
</evidence>
<dbReference type="InterPro" id="IPR036155">
    <property type="entry name" value="Crypto/Photolyase_N_sf"/>
</dbReference>
<dbReference type="GO" id="GO:0003904">
    <property type="term" value="F:deoxyribodipyrimidine photo-lyase activity"/>
    <property type="evidence" value="ECO:0007669"/>
    <property type="project" value="UniProtKB-EC"/>
</dbReference>
<dbReference type="RefSeq" id="WP_344913740.1">
    <property type="nucleotide sequence ID" value="NZ_BAAAYO010000013.1"/>
</dbReference>
<dbReference type="PANTHER" id="PTHR11455:SF9">
    <property type="entry name" value="CRYPTOCHROME CIRCADIAN CLOCK 5 ISOFORM X1"/>
    <property type="match status" value="1"/>
</dbReference>
<dbReference type="EC" id="4.1.99.3" evidence="6"/>
<dbReference type="InterPro" id="IPR014729">
    <property type="entry name" value="Rossmann-like_a/b/a_fold"/>
</dbReference>
<evidence type="ECO:0000256" key="2">
    <source>
        <dbReference type="ARBA" id="ARBA00022630"/>
    </source>
</evidence>
<dbReference type="Proteomes" id="UP001589619">
    <property type="component" value="Unassembled WGS sequence"/>
</dbReference>
<dbReference type="InterPro" id="IPR002081">
    <property type="entry name" value="Cryptochrome/DNA_photolyase_1"/>
</dbReference>
<keyword evidence="6" id="KW-0456">Lyase</keyword>
<dbReference type="SUPFAM" id="SSF48173">
    <property type="entry name" value="Cryptochrome/photolyase FAD-binding domain"/>
    <property type="match status" value="1"/>
</dbReference>